<dbReference type="Proteomes" id="UP001152646">
    <property type="component" value="Unassembled WGS sequence"/>
</dbReference>
<sequence>MSHTFNDQTLGAEITRLFPERVQGKTCTQPSPEVPPGLDCRQLTHPTVILAGLKRGELAAATADALAAAQASTIICTGHCQAELQPVIDHITRKFKNVNMIFVTADTSSLASFREAGHAIKKIGLPIDGFIGFPSVMAAPWETTTDGFESHFQKNYLCYFLLVNIILDVMAPGSRIVLVTSSMRTEAPAPTWVDVGFSDYHCLDGYAQSMQAVILFVKSLSKMCGGRSITAFSANPGTGEDIPVLLQQAPKSLAQGSATILRGLLDSGLEEQSGSFLDHCQTSPLPHLDFPAGADSAAALWERSQGFLQQFL</sequence>
<comment type="similarity">
    <text evidence="1">Belongs to the short-chain dehydrogenases/reductases (SDR) family.</text>
</comment>
<dbReference type="AlphaFoldDB" id="A0A9W4NCU3"/>
<dbReference type="PANTHER" id="PTHR24320:SF152">
    <property type="entry name" value="SHORT-CHAIN DEHYDROGENASE_REDUCTASE FAMILY PROTEIN"/>
    <property type="match status" value="1"/>
</dbReference>
<dbReference type="EMBL" id="CAJVPA010000111">
    <property type="protein sequence ID" value="CAG8337838.1"/>
    <property type="molecule type" value="Genomic_DNA"/>
</dbReference>
<reference evidence="4" key="1">
    <citation type="submission" date="2021-07" db="EMBL/GenBank/DDBJ databases">
        <authorList>
            <person name="Branca A.L. A."/>
        </authorList>
    </citation>
    <scope>NUCLEOTIDE SEQUENCE</scope>
</reference>
<dbReference type="InterPro" id="IPR002347">
    <property type="entry name" value="SDR_fam"/>
</dbReference>
<dbReference type="SUPFAM" id="SSF51735">
    <property type="entry name" value="NAD(P)-binding Rossmann-fold domains"/>
    <property type="match status" value="1"/>
</dbReference>
<organism evidence="4 5">
    <name type="scientific">Penicillium salamii</name>
    <dbReference type="NCBI Taxonomy" id="1612424"/>
    <lineage>
        <taxon>Eukaryota</taxon>
        <taxon>Fungi</taxon>
        <taxon>Dikarya</taxon>
        <taxon>Ascomycota</taxon>
        <taxon>Pezizomycotina</taxon>
        <taxon>Eurotiomycetes</taxon>
        <taxon>Eurotiomycetidae</taxon>
        <taxon>Eurotiales</taxon>
        <taxon>Aspergillaceae</taxon>
        <taxon>Penicillium</taxon>
    </lineage>
</organism>
<evidence type="ECO:0000256" key="1">
    <source>
        <dbReference type="ARBA" id="ARBA00006484"/>
    </source>
</evidence>
<keyword evidence="3" id="KW-0560">Oxidoreductase</keyword>
<name>A0A9W4NCU3_9EURO</name>
<dbReference type="Pfam" id="PF00106">
    <property type="entry name" value="adh_short"/>
    <property type="match status" value="1"/>
</dbReference>
<evidence type="ECO:0000256" key="2">
    <source>
        <dbReference type="ARBA" id="ARBA00022857"/>
    </source>
</evidence>
<evidence type="ECO:0000313" key="4">
    <source>
        <dbReference type="EMBL" id="CAG8337838.1"/>
    </source>
</evidence>
<proteinExistence type="inferred from homology"/>
<protein>
    <submittedName>
        <fullName evidence="4">Uncharacterized protein</fullName>
    </submittedName>
</protein>
<dbReference type="OrthoDB" id="191139at2759"/>
<keyword evidence="2" id="KW-0521">NADP</keyword>
<gene>
    <name evidence="4" type="ORF">PSALAMII_LOCUS2817</name>
</gene>
<accession>A0A9W4NCU3</accession>
<evidence type="ECO:0000256" key="3">
    <source>
        <dbReference type="ARBA" id="ARBA00023002"/>
    </source>
</evidence>
<dbReference type="InterPro" id="IPR036291">
    <property type="entry name" value="NAD(P)-bd_dom_sf"/>
</dbReference>
<dbReference type="GO" id="GO:0016491">
    <property type="term" value="F:oxidoreductase activity"/>
    <property type="evidence" value="ECO:0007669"/>
    <property type="project" value="UniProtKB-KW"/>
</dbReference>
<evidence type="ECO:0000313" key="5">
    <source>
        <dbReference type="Proteomes" id="UP001152646"/>
    </source>
</evidence>
<dbReference type="Gene3D" id="3.40.50.720">
    <property type="entry name" value="NAD(P)-binding Rossmann-like Domain"/>
    <property type="match status" value="1"/>
</dbReference>
<dbReference type="PANTHER" id="PTHR24320">
    <property type="entry name" value="RETINOL DEHYDROGENASE"/>
    <property type="match status" value="1"/>
</dbReference>
<comment type="caution">
    <text evidence="4">The sequence shown here is derived from an EMBL/GenBank/DDBJ whole genome shotgun (WGS) entry which is preliminary data.</text>
</comment>